<dbReference type="Proteomes" id="UP001501337">
    <property type="component" value="Unassembled WGS sequence"/>
</dbReference>
<comment type="caution">
    <text evidence="13">The sequence shown here is derived from an EMBL/GenBank/DDBJ whole genome shotgun (WGS) entry which is preliminary data.</text>
</comment>
<proteinExistence type="inferred from homology"/>
<organism evidence="13 14">
    <name type="scientific">Allohahella marinimesophila</name>
    <dbReference type="NCBI Taxonomy" id="1054972"/>
    <lineage>
        <taxon>Bacteria</taxon>
        <taxon>Pseudomonadati</taxon>
        <taxon>Pseudomonadota</taxon>
        <taxon>Gammaproteobacteria</taxon>
        <taxon>Oceanospirillales</taxon>
        <taxon>Hahellaceae</taxon>
        <taxon>Allohahella</taxon>
    </lineage>
</organism>
<dbReference type="EMBL" id="BAABBO010000007">
    <property type="protein sequence ID" value="GAA3959110.1"/>
    <property type="molecule type" value="Genomic_DNA"/>
</dbReference>
<feature type="domain" description="O-acyltransferase WSD1-like N-terminal" evidence="11">
    <location>
        <begin position="4"/>
        <end position="266"/>
    </location>
</feature>
<evidence type="ECO:0000256" key="4">
    <source>
        <dbReference type="ARBA" id="ARBA00013244"/>
    </source>
</evidence>
<keyword evidence="8" id="KW-0443">Lipid metabolism</keyword>
<keyword evidence="5" id="KW-0444">Lipid biosynthesis</keyword>
<evidence type="ECO:0000256" key="9">
    <source>
        <dbReference type="ARBA" id="ARBA00023315"/>
    </source>
</evidence>
<evidence type="ECO:0000259" key="12">
    <source>
        <dbReference type="Pfam" id="PF06974"/>
    </source>
</evidence>
<accession>A0ABP7P4L0</accession>
<comment type="pathway">
    <text evidence="2">Lipid metabolism.</text>
</comment>
<evidence type="ECO:0000256" key="3">
    <source>
        <dbReference type="ARBA" id="ARBA00009587"/>
    </source>
</evidence>
<evidence type="ECO:0000256" key="10">
    <source>
        <dbReference type="ARBA" id="ARBA00048109"/>
    </source>
</evidence>
<dbReference type="RefSeq" id="WP_344805245.1">
    <property type="nucleotide sequence ID" value="NZ_BAABBO010000007.1"/>
</dbReference>
<dbReference type="Pfam" id="PF06974">
    <property type="entry name" value="WS_DGAT_C"/>
    <property type="match status" value="1"/>
</dbReference>
<evidence type="ECO:0000256" key="7">
    <source>
        <dbReference type="ARBA" id="ARBA00022798"/>
    </source>
</evidence>
<dbReference type="NCBIfam" id="TIGR02946">
    <property type="entry name" value="acyl_WS_DGAT"/>
    <property type="match status" value="1"/>
</dbReference>
<keyword evidence="14" id="KW-1185">Reference proteome</keyword>
<dbReference type="InterPro" id="IPR045034">
    <property type="entry name" value="O-acyltransferase_WSD1-like"/>
</dbReference>
<reference evidence="14" key="1">
    <citation type="journal article" date="2019" name="Int. J. Syst. Evol. Microbiol.">
        <title>The Global Catalogue of Microorganisms (GCM) 10K type strain sequencing project: providing services to taxonomists for standard genome sequencing and annotation.</title>
        <authorList>
            <consortium name="The Broad Institute Genomics Platform"/>
            <consortium name="The Broad Institute Genome Sequencing Center for Infectious Disease"/>
            <person name="Wu L."/>
            <person name="Ma J."/>
        </authorList>
    </citation>
    <scope>NUCLEOTIDE SEQUENCE [LARGE SCALE GENOMIC DNA]</scope>
    <source>
        <strain evidence="14">JCM 17555</strain>
    </source>
</reference>
<dbReference type="EC" id="2.3.1.20" evidence="4"/>
<dbReference type="InterPro" id="IPR014292">
    <property type="entry name" value="Acyl_transf_WS/DGAT"/>
</dbReference>
<comment type="catalytic activity">
    <reaction evidence="10">
        <text>an acyl-CoA + a 1,2-diacyl-sn-glycerol = a triacyl-sn-glycerol + CoA</text>
        <dbReference type="Rhea" id="RHEA:10868"/>
        <dbReference type="ChEBI" id="CHEBI:17815"/>
        <dbReference type="ChEBI" id="CHEBI:57287"/>
        <dbReference type="ChEBI" id="CHEBI:58342"/>
        <dbReference type="ChEBI" id="CHEBI:64615"/>
        <dbReference type="EC" id="2.3.1.20"/>
    </reaction>
</comment>
<keyword evidence="6" id="KW-0808">Transferase</keyword>
<protein>
    <recommendedName>
        <fullName evidence="4">diacylglycerol O-acyltransferase</fullName>
        <ecNumber evidence="4">2.3.1.20</ecNumber>
    </recommendedName>
</protein>
<name>A0ABP7P4L0_9GAMM</name>
<feature type="domain" description="O-acyltransferase WSD1 C-terminal" evidence="12">
    <location>
        <begin position="306"/>
        <end position="450"/>
    </location>
</feature>
<evidence type="ECO:0000256" key="2">
    <source>
        <dbReference type="ARBA" id="ARBA00005189"/>
    </source>
</evidence>
<dbReference type="PANTHER" id="PTHR31650:SF1">
    <property type="entry name" value="WAX ESTER SYNTHASE_DIACYLGLYCEROL ACYLTRANSFERASE 4-RELATED"/>
    <property type="match status" value="1"/>
</dbReference>
<evidence type="ECO:0000313" key="13">
    <source>
        <dbReference type="EMBL" id="GAA3959110.1"/>
    </source>
</evidence>
<evidence type="ECO:0000256" key="5">
    <source>
        <dbReference type="ARBA" id="ARBA00022516"/>
    </source>
</evidence>
<keyword evidence="7" id="KW-0319">Glycerol metabolism</keyword>
<keyword evidence="9" id="KW-0012">Acyltransferase</keyword>
<evidence type="ECO:0000313" key="14">
    <source>
        <dbReference type="Proteomes" id="UP001501337"/>
    </source>
</evidence>
<comment type="pathway">
    <text evidence="1">Glycerolipid metabolism; triacylglycerol biosynthesis.</text>
</comment>
<dbReference type="InterPro" id="IPR009721">
    <property type="entry name" value="O-acyltransferase_WSD1_C"/>
</dbReference>
<dbReference type="SUPFAM" id="SSF52777">
    <property type="entry name" value="CoA-dependent acyltransferases"/>
    <property type="match status" value="1"/>
</dbReference>
<evidence type="ECO:0000256" key="8">
    <source>
        <dbReference type="ARBA" id="ARBA00023098"/>
    </source>
</evidence>
<sequence length="462" mass="52194">MKALSPVDQMFLWLEKRTQPMHVGGLMIFSFPEGAGPGYITRLAEEMRSYREPEPPFNLRLRLRFGQYYWEEDQHFDLDHHFQHEALPKPGRIRELLSLVSANHGTLMDRERPLWESHLIEGVRGKRFAFYHKAHHSMVDGIAAMRMMLRSQDYDPNTRGKPPIWAISPKLSQRSETLTSGDVVQSIIHLAGDAGKQIATVPKLAKELTRTLMQARKHEDMVSLFQAPSSILNQRITGSRRFAAQSVQISRIKAIAKRNHATLNDVLVAVCGSALRHYLLNQNALPDRPLIAMVPMSIRQDDSESGNQIAMILANLGTDIADPIDRLQRVKGSIDEAKSRFKMMTPEEMLNYTALTLAPSGLNILTGLAPQWQAFNVVISNVPGPEKPMYWNGAMLEGIYPVSIPVDHVALNITMLSYRDQIEFGFTACRRTLPSMQRLLDYLEAGVTELEGPAARQRRGRV</sequence>
<dbReference type="Pfam" id="PF03007">
    <property type="entry name" value="WS_DGAT_cat"/>
    <property type="match status" value="1"/>
</dbReference>
<dbReference type="PANTHER" id="PTHR31650">
    <property type="entry name" value="O-ACYLTRANSFERASE (WSD1-LIKE) FAMILY PROTEIN"/>
    <property type="match status" value="1"/>
</dbReference>
<dbReference type="InterPro" id="IPR004255">
    <property type="entry name" value="O-acyltransferase_WSD1_N"/>
</dbReference>
<evidence type="ECO:0000256" key="1">
    <source>
        <dbReference type="ARBA" id="ARBA00004771"/>
    </source>
</evidence>
<evidence type="ECO:0000256" key="6">
    <source>
        <dbReference type="ARBA" id="ARBA00022679"/>
    </source>
</evidence>
<evidence type="ECO:0000259" key="11">
    <source>
        <dbReference type="Pfam" id="PF03007"/>
    </source>
</evidence>
<comment type="similarity">
    <text evidence="3">Belongs to the long-chain O-acyltransferase family.</text>
</comment>
<gene>
    <name evidence="13" type="ORF">GCM10022278_16820</name>
</gene>